<feature type="domain" description="VWFA" evidence="1">
    <location>
        <begin position="221"/>
        <end position="399"/>
    </location>
</feature>
<accession>A0ABU1NVW6</accession>
<dbReference type="EMBL" id="JAVDSB010000004">
    <property type="protein sequence ID" value="MDR6551603.1"/>
    <property type="molecule type" value="Genomic_DNA"/>
</dbReference>
<dbReference type="Pfam" id="PF02342">
    <property type="entry name" value="TerD"/>
    <property type="match status" value="1"/>
</dbReference>
<sequence length="418" mass="47122">MLLTKGQKVDVTKGKALSNLRVQFGWSADDKLSIDASCFVLSGNNRCEKDEDFIFYGNPAALNGGVTHGQASGQDKEAISLCLSKIPESTARIAFSLTIHEGEKHGYYMQDVSNMYVKLIDADRGEELFRYEYGADLSKETAIVVGELYRHNGEWKFNTIGSGFFGGLASLCTNFGLVIEPEIEQEPVEVVKQPNLSSIDLRKKIVQITLEKKKMVNVAARVGLVLDISGSMQLLYKNGTVQEVVERILAVACQFDDNATLDVWIYDNEFSRLKAATERDFDQYVVKNIINNRDIHKFGRNNEPPVMKDVIRKYTEEEESNLPAFVIFINDGGVVKAIKKVIVESSLKPLFWQFVGIGESDFEVLKQLDTMEGRIVDNANFIHIKDIASISDEELYHQLLNEFPLWLKVATDQRVIRK</sequence>
<dbReference type="InterPro" id="IPR019303">
    <property type="entry name" value="vWA_TerF_C"/>
</dbReference>
<dbReference type="Pfam" id="PF10138">
    <property type="entry name" value="vWA-TerF-like"/>
    <property type="match status" value="1"/>
</dbReference>
<dbReference type="PANTHER" id="PTHR32097">
    <property type="entry name" value="CAMP-BINDING PROTEIN 1-RELATED"/>
    <property type="match status" value="1"/>
</dbReference>
<evidence type="ECO:0000259" key="1">
    <source>
        <dbReference type="PROSITE" id="PS50234"/>
    </source>
</evidence>
<gene>
    <name evidence="2" type="ORF">J2736_002792</name>
</gene>
<dbReference type="InterPro" id="IPR002035">
    <property type="entry name" value="VWF_A"/>
</dbReference>
<dbReference type="SMART" id="SM00327">
    <property type="entry name" value="VWA"/>
    <property type="match status" value="1"/>
</dbReference>
<name>A0ABU1NVW6_9BACL</name>
<dbReference type="InterPro" id="IPR051324">
    <property type="entry name" value="Stress/Tellurium_Resist"/>
</dbReference>
<evidence type="ECO:0000313" key="3">
    <source>
        <dbReference type="Proteomes" id="UP001267290"/>
    </source>
</evidence>
<dbReference type="Proteomes" id="UP001267290">
    <property type="component" value="Unassembled WGS sequence"/>
</dbReference>
<reference evidence="2 3" key="1">
    <citation type="submission" date="2023-07" db="EMBL/GenBank/DDBJ databases">
        <title>Sorghum-associated microbial communities from plants grown in Nebraska, USA.</title>
        <authorList>
            <person name="Schachtman D."/>
        </authorList>
    </citation>
    <scope>NUCLEOTIDE SEQUENCE [LARGE SCALE GENOMIC DNA]</scope>
    <source>
        <strain evidence="2 3">CC258</strain>
    </source>
</reference>
<dbReference type="InterPro" id="IPR036465">
    <property type="entry name" value="vWFA_dom_sf"/>
</dbReference>
<dbReference type="PANTHER" id="PTHR32097:SF18">
    <property type="entry name" value="RING-TYPE DOMAIN-CONTAINING PROTEIN"/>
    <property type="match status" value="1"/>
</dbReference>
<keyword evidence="3" id="KW-1185">Reference proteome</keyword>
<dbReference type="PROSITE" id="PS50234">
    <property type="entry name" value="VWFA"/>
    <property type="match status" value="1"/>
</dbReference>
<evidence type="ECO:0000313" key="2">
    <source>
        <dbReference type="EMBL" id="MDR6551603.1"/>
    </source>
</evidence>
<proteinExistence type="predicted"/>
<organism evidence="2 3">
    <name type="scientific">Paenibacillus qinlingensis</name>
    <dbReference type="NCBI Taxonomy" id="1837343"/>
    <lineage>
        <taxon>Bacteria</taxon>
        <taxon>Bacillati</taxon>
        <taxon>Bacillota</taxon>
        <taxon>Bacilli</taxon>
        <taxon>Bacillales</taxon>
        <taxon>Paenibacillaceae</taxon>
        <taxon>Paenibacillus</taxon>
    </lineage>
</organism>
<dbReference type="Gene3D" id="2.60.60.30">
    <property type="entry name" value="sav2460 like domains"/>
    <property type="match status" value="1"/>
</dbReference>
<dbReference type="InterPro" id="IPR003325">
    <property type="entry name" value="TerD"/>
</dbReference>
<dbReference type="SUPFAM" id="SSF53300">
    <property type="entry name" value="vWA-like"/>
    <property type="match status" value="1"/>
</dbReference>
<comment type="caution">
    <text evidence="2">The sequence shown here is derived from an EMBL/GenBank/DDBJ whole genome shotgun (WGS) entry which is preliminary data.</text>
</comment>
<protein>
    <submittedName>
        <fullName evidence="2">Stress response protein SCP2</fullName>
    </submittedName>
</protein>
<dbReference type="CDD" id="cd06974">
    <property type="entry name" value="TerD_like"/>
    <property type="match status" value="1"/>
</dbReference>